<keyword evidence="1" id="KW-0472">Membrane</keyword>
<proteinExistence type="predicted"/>
<evidence type="ECO:0000313" key="2">
    <source>
        <dbReference type="EMBL" id="NBI08336.1"/>
    </source>
</evidence>
<name>A0A845R3S2_9CLOT</name>
<sequence length="99" mass="12115">MGYVLFTFIIMFGFYIILHFHIKSKKEKMEREGLFPKNIPFINTFFRYSFLPTFLLMIFLKLEFKGFLILYGYFIMMLYIGNYAYKETKINEKNKVLKE</sequence>
<dbReference type="EMBL" id="QXXA01000030">
    <property type="protein sequence ID" value="NBI08336.1"/>
    <property type="molecule type" value="Genomic_DNA"/>
</dbReference>
<reference evidence="2 3" key="1">
    <citation type="submission" date="2018-08" db="EMBL/GenBank/DDBJ databases">
        <title>Murine metabolic-syndrome-specific gut microbial biobank.</title>
        <authorList>
            <person name="Liu C."/>
        </authorList>
    </citation>
    <scope>NUCLEOTIDE SEQUENCE [LARGE SCALE GENOMIC DNA]</scope>
    <source>
        <strain evidence="2 3">583</strain>
    </source>
</reference>
<evidence type="ECO:0000313" key="3">
    <source>
        <dbReference type="Proteomes" id="UP000467132"/>
    </source>
</evidence>
<gene>
    <name evidence="2" type="ORF">D3Z33_15900</name>
</gene>
<feature type="transmembrane region" description="Helical" evidence="1">
    <location>
        <begin position="6"/>
        <end position="24"/>
    </location>
</feature>
<dbReference type="Proteomes" id="UP000467132">
    <property type="component" value="Unassembled WGS sequence"/>
</dbReference>
<evidence type="ECO:0000256" key="1">
    <source>
        <dbReference type="SAM" id="Phobius"/>
    </source>
</evidence>
<protein>
    <submittedName>
        <fullName evidence="2">Uncharacterized protein</fullName>
    </submittedName>
</protein>
<keyword evidence="1" id="KW-1133">Transmembrane helix</keyword>
<keyword evidence="3" id="KW-1185">Reference proteome</keyword>
<dbReference type="RefSeq" id="WP_160198796.1">
    <property type="nucleotide sequence ID" value="NZ_QXXA01000030.1"/>
</dbReference>
<keyword evidence="1" id="KW-0812">Transmembrane</keyword>
<feature type="transmembrane region" description="Helical" evidence="1">
    <location>
        <begin position="45"/>
        <end position="62"/>
    </location>
</feature>
<dbReference type="AlphaFoldDB" id="A0A845R3S2"/>
<accession>A0A845R3S2</accession>
<dbReference type="OrthoDB" id="1956235at2"/>
<comment type="caution">
    <text evidence="2">The sequence shown here is derived from an EMBL/GenBank/DDBJ whole genome shotgun (WGS) entry which is preliminary data.</text>
</comment>
<feature type="transmembrane region" description="Helical" evidence="1">
    <location>
        <begin position="68"/>
        <end position="85"/>
    </location>
</feature>
<organism evidence="2 3">
    <name type="scientific">Senegalia massiliensis</name>
    <dbReference type="NCBI Taxonomy" id="1720316"/>
    <lineage>
        <taxon>Bacteria</taxon>
        <taxon>Bacillati</taxon>
        <taxon>Bacillota</taxon>
        <taxon>Clostridia</taxon>
        <taxon>Eubacteriales</taxon>
        <taxon>Clostridiaceae</taxon>
        <taxon>Senegalia</taxon>
    </lineage>
</organism>